<evidence type="ECO:0000256" key="11">
    <source>
        <dbReference type="ARBA" id="ARBA00023098"/>
    </source>
</evidence>
<evidence type="ECO:0000256" key="13">
    <source>
        <dbReference type="SAM" id="Phobius"/>
    </source>
</evidence>
<dbReference type="GO" id="GO:0016020">
    <property type="term" value="C:membrane"/>
    <property type="evidence" value="ECO:0007669"/>
    <property type="project" value="UniProtKB-SubCell"/>
</dbReference>
<dbReference type="GO" id="GO:0006665">
    <property type="term" value="P:sphingolipid metabolic process"/>
    <property type="evidence" value="ECO:0007669"/>
    <property type="project" value="UniProtKB-KW"/>
</dbReference>
<comment type="pathway">
    <text evidence="3">Sphingolipid metabolism.</text>
</comment>
<dbReference type="InterPro" id="IPR036691">
    <property type="entry name" value="Endo/exonu/phosph_ase_sf"/>
</dbReference>
<name>A0A077WKJ8_9FUNG</name>
<dbReference type="EMBL" id="LK023324">
    <property type="protein sequence ID" value="CDS08271.1"/>
    <property type="molecule type" value="Genomic_DNA"/>
</dbReference>
<evidence type="ECO:0000256" key="7">
    <source>
        <dbReference type="ARBA" id="ARBA00022801"/>
    </source>
</evidence>
<keyword evidence="9" id="KW-0746">Sphingolipid metabolism</keyword>
<gene>
    <name evidence="15" type="ORF">LRAMOSA02219</name>
</gene>
<dbReference type="PANTHER" id="PTHR16320">
    <property type="entry name" value="SPHINGOMYELINASE FAMILY MEMBER"/>
    <property type="match status" value="1"/>
</dbReference>
<keyword evidence="7" id="KW-0378">Hydrolase</keyword>
<dbReference type="OrthoDB" id="387657at2759"/>
<feature type="domain" description="Endonuclease/exonuclease/phosphatase" evidence="14">
    <location>
        <begin position="9"/>
        <end position="248"/>
    </location>
</feature>
<reference evidence="15" key="1">
    <citation type="journal article" date="2014" name="Genome Announc.">
        <title>De novo whole-genome sequence and genome annotation of Lichtheimia ramosa.</title>
        <authorList>
            <person name="Linde J."/>
            <person name="Schwartze V."/>
            <person name="Binder U."/>
            <person name="Lass-Florl C."/>
            <person name="Voigt K."/>
            <person name="Horn F."/>
        </authorList>
    </citation>
    <scope>NUCLEOTIDE SEQUENCE</scope>
    <source>
        <strain evidence="15">JMRC FSU:6197</strain>
    </source>
</reference>
<keyword evidence="5 13" id="KW-0812">Transmembrane</keyword>
<evidence type="ECO:0000313" key="15">
    <source>
        <dbReference type="EMBL" id="CDS08271.1"/>
    </source>
</evidence>
<evidence type="ECO:0000256" key="1">
    <source>
        <dbReference type="ARBA" id="ARBA00004141"/>
    </source>
</evidence>
<dbReference type="GO" id="GO:0004767">
    <property type="term" value="F:sphingomyelin phosphodiesterase activity"/>
    <property type="evidence" value="ECO:0007669"/>
    <property type="project" value="InterPro"/>
</dbReference>
<evidence type="ECO:0000256" key="10">
    <source>
        <dbReference type="ARBA" id="ARBA00022989"/>
    </source>
</evidence>
<feature type="transmembrane region" description="Helical" evidence="13">
    <location>
        <begin position="366"/>
        <end position="396"/>
    </location>
</feature>
<organism evidence="15">
    <name type="scientific">Lichtheimia ramosa</name>
    <dbReference type="NCBI Taxonomy" id="688394"/>
    <lineage>
        <taxon>Eukaryota</taxon>
        <taxon>Fungi</taxon>
        <taxon>Fungi incertae sedis</taxon>
        <taxon>Mucoromycota</taxon>
        <taxon>Mucoromycotina</taxon>
        <taxon>Mucoromycetes</taxon>
        <taxon>Mucorales</taxon>
        <taxon>Lichtheimiaceae</taxon>
        <taxon>Lichtheimia</taxon>
    </lineage>
</organism>
<keyword evidence="11" id="KW-0443">Lipid metabolism</keyword>
<evidence type="ECO:0000256" key="12">
    <source>
        <dbReference type="ARBA" id="ARBA00023136"/>
    </source>
</evidence>
<keyword evidence="6" id="KW-0479">Metal-binding</keyword>
<evidence type="ECO:0000256" key="2">
    <source>
        <dbReference type="ARBA" id="ARBA00004760"/>
    </source>
</evidence>
<dbReference type="GO" id="GO:0046872">
    <property type="term" value="F:metal ion binding"/>
    <property type="evidence" value="ECO:0007669"/>
    <property type="project" value="UniProtKB-KW"/>
</dbReference>
<keyword evidence="10 13" id="KW-1133">Transmembrane helix</keyword>
<comment type="subcellular location">
    <subcellularLocation>
        <location evidence="1">Membrane</location>
        <topology evidence="1">Multi-pass membrane protein</topology>
    </subcellularLocation>
</comment>
<evidence type="ECO:0000256" key="9">
    <source>
        <dbReference type="ARBA" id="ARBA00022919"/>
    </source>
</evidence>
<accession>A0A077WKJ8</accession>
<comment type="similarity">
    <text evidence="4">Belongs to the neutral sphingomyelinase family.</text>
</comment>
<evidence type="ECO:0000256" key="4">
    <source>
        <dbReference type="ARBA" id="ARBA00006335"/>
    </source>
</evidence>
<dbReference type="SUPFAM" id="SSF56219">
    <property type="entry name" value="DNase I-like"/>
    <property type="match status" value="1"/>
</dbReference>
<comment type="pathway">
    <text evidence="2">Lipid metabolism; sphingolipid metabolism.</text>
</comment>
<evidence type="ECO:0000256" key="5">
    <source>
        <dbReference type="ARBA" id="ARBA00022692"/>
    </source>
</evidence>
<proteinExistence type="inferred from homology"/>
<sequence>MNSNKLSVLSLNCWGLNIVSKKRRFRLCAIADAISNTDYDIVALQELWMPEDFEYLKQQTQSLLPYAKLYYSGALGSGLAILSRFPIVSTSYSRYTLAGRPLKIFHGDFYVGKGFASACIDHPDIGIIEVFNTHLHAGYGDETEYEGHRLSETWELARRLRASAAQGRQVIVFGDFNSVPTSHNYQLLKLHAYMTDSWMQANQQQRQNNAIDSDDMIQYEGITCNSPLNSWSKNKAGLGDRLDYIFYRMTPQLQCIHSNVAMTEYIPGTQMSYSDHFAVHSTFAVHPHATTAQQQCHDLSHPANTNLDPRMLRQMRDIFKRDQQDTQRTANMLLVLFVVALVLVIFIYAVLVALPTTLRQHYDGNLVILLVTLLGGICVILMAAFATVCLIVGFVFGRTEQRALRQFVADADTLLNAIQRRKEQSSPHENDSLLPLDTE</sequence>
<protein>
    <recommendedName>
        <fullName evidence="14">Endonuclease/exonuclease/phosphatase domain-containing protein</fullName>
    </recommendedName>
</protein>
<dbReference type="InterPro" id="IPR038772">
    <property type="entry name" value="Sph/SMPD2-like"/>
</dbReference>
<feature type="transmembrane region" description="Helical" evidence="13">
    <location>
        <begin position="330"/>
        <end position="354"/>
    </location>
</feature>
<evidence type="ECO:0000256" key="6">
    <source>
        <dbReference type="ARBA" id="ARBA00022723"/>
    </source>
</evidence>
<dbReference type="Pfam" id="PF03372">
    <property type="entry name" value="Exo_endo_phos"/>
    <property type="match status" value="1"/>
</dbReference>
<evidence type="ECO:0000259" key="14">
    <source>
        <dbReference type="Pfam" id="PF03372"/>
    </source>
</evidence>
<evidence type="ECO:0000256" key="3">
    <source>
        <dbReference type="ARBA" id="ARBA00004991"/>
    </source>
</evidence>
<dbReference type="Gene3D" id="3.60.10.10">
    <property type="entry name" value="Endonuclease/exonuclease/phosphatase"/>
    <property type="match status" value="1"/>
</dbReference>
<keyword evidence="12 13" id="KW-0472">Membrane</keyword>
<evidence type="ECO:0000256" key="8">
    <source>
        <dbReference type="ARBA" id="ARBA00022842"/>
    </source>
</evidence>
<dbReference type="PANTHER" id="PTHR16320:SF24">
    <property type="entry name" value="PHOSPHODIESTERASE, PUTATIVE-RELATED"/>
    <property type="match status" value="1"/>
</dbReference>
<dbReference type="AlphaFoldDB" id="A0A077WKJ8"/>
<keyword evidence="8" id="KW-0460">Magnesium</keyword>
<dbReference type="InterPro" id="IPR005135">
    <property type="entry name" value="Endo/exonuclease/phosphatase"/>
</dbReference>